<dbReference type="EMBL" id="CP000976">
    <property type="protein sequence ID" value="ACH93483.1"/>
    <property type="molecule type" value="Genomic_DNA"/>
</dbReference>
<organism evidence="1 2">
    <name type="scientific">Borrelia duttonii (strain Ly)</name>
    <dbReference type="NCBI Taxonomy" id="412419"/>
    <lineage>
        <taxon>Bacteria</taxon>
        <taxon>Pseudomonadati</taxon>
        <taxon>Spirochaetota</taxon>
        <taxon>Spirochaetia</taxon>
        <taxon>Spirochaetales</taxon>
        <taxon>Borreliaceae</taxon>
        <taxon>Borrelia</taxon>
    </lineage>
</organism>
<keyword evidence="2" id="KW-1185">Reference proteome</keyword>
<dbReference type="STRING" id="412419.BDU_545"/>
<accession>B5RM97</accession>
<protein>
    <submittedName>
        <fullName evidence="1">Uncharacterized conserved protein</fullName>
    </submittedName>
</protein>
<dbReference type="AlphaFoldDB" id="B5RM97"/>
<name>B5RM97_BORDL</name>
<dbReference type="HOGENOM" id="CLU_1275654_0_0_12"/>
<gene>
    <name evidence="1" type="ordered locus">BDU_545</name>
</gene>
<dbReference type="Proteomes" id="UP000000611">
    <property type="component" value="Chromosome"/>
</dbReference>
<dbReference type="KEGG" id="bdu:BDU_545"/>
<proteinExistence type="predicted"/>
<dbReference type="OrthoDB" id="350913at2"/>
<evidence type="ECO:0000313" key="1">
    <source>
        <dbReference type="EMBL" id="ACH93483.1"/>
    </source>
</evidence>
<evidence type="ECO:0000313" key="2">
    <source>
        <dbReference type="Proteomes" id="UP000000611"/>
    </source>
</evidence>
<reference evidence="1 2" key="1">
    <citation type="journal article" date="2008" name="PLoS Genet.">
        <title>The genome of Borrelia recurrentis, the agent of deadly louse-borne relapsing fever, is a degraded subset of tick-borne Borrelia duttonii.</title>
        <authorList>
            <person name="Lescot M."/>
            <person name="Audic S."/>
            <person name="Robert C."/>
            <person name="Nguyen T.T."/>
            <person name="Blanc G."/>
            <person name="Cutler S.J."/>
            <person name="Wincker P."/>
            <person name="Couloux A."/>
            <person name="Claverie J.-M."/>
            <person name="Raoult D."/>
            <person name="Drancourt M."/>
        </authorList>
    </citation>
    <scope>NUCLEOTIDE SEQUENCE [LARGE SCALE GENOMIC DNA]</scope>
    <source>
        <strain evidence="1 2">Ly</strain>
    </source>
</reference>
<sequence>MNSFRYFGGFNVMKIKFLFLSLWIFVTVNVLSSVDFELNLGFGFDFPVSTISNFYKTALDVGRELESTMSILKKAKIIRNFADMVNISKSGLTYGGYVQMGAKFDDFCSLGFELGLDFNVFRSINSKGRLHNLLSFVSAIEPKFYTRLDFFIGAVTFFTGPRVNIATAIQDSILAEFGIFGWDLGARATCAFLTIEGYYCWNILNNKFSDFKFGVGLEFGVV</sequence>